<evidence type="ECO:0000256" key="7">
    <source>
        <dbReference type="SAM" id="MobiDB-lite"/>
    </source>
</evidence>
<dbReference type="InterPro" id="IPR036860">
    <property type="entry name" value="SH2_dom_sf"/>
</dbReference>
<dbReference type="CDD" id="cd11759">
    <property type="entry name" value="SH3_CRK_C"/>
    <property type="match status" value="1"/>
</dbReference>
<reference evidence="10" key="1">
    <citation type="submission" date="2020-11" db="EMBL/GenBank/DDBJ databases">
        <authorList>
            <person name="Tran Van P."/>
        </authorList>
    </citation>
    <scope>NUCLEOTIDE SEQUENCE</scope>
</reference>
<evidence type="ECO:0000256" key="5">
    <source>
        <dbReference type="PROSITE-ProRule" id="PRU00191"/>
    </source>
</evidence>
<dbReference type="GO" id="GO:0030971">
    <property type="term" value="F:receptor tyrosine kinase binding"/>
    <property type="evidence" value="ECO:0007669"/>
    <property type="project" value="TreeGrafter"/>
</dbReference>
<dbReference type="Pfam" id="PF00017">
    <property type="entry name" value="SH2"/>
    <property type="match status" value="1"/>
</dbReference>
<dbReference type="PRINTS" id="PR00452">
    <property type="entry name" value="SH3DOMAIN"/>
</dbReference>
<dbReference type="GO" id="GO:0007167">
    <property type="term" value="P:enzyme-linked receptor protein signaling pathway"/>
    <property type="evidence" value="ECO:0007669"/>
    <property type="project" value="TreeGrafter"/>
</dbReference>
<feature type="domain" description="SH3" evidence="9">
    <location>
        <begin position="312"/>
        <end position="370"/>
    </location>
</feature>
<dbReference type="Pfam" id="PF07653">
    <property type="entry name" value="SH3_2"/>
    <property type="match status" value="1"/>
</dbReference>
<dbReference type="InterPro" id="IPR000980">
    <property type="entry name" value="SH2"/>
</dbReference>
<dbReference type="InterPro" id="IPR035458">
    <property type="entry name" value="CRK_SH3_C"/>
</dbReference>
<dbReference type="Pfam" id="PF00018">
    <property type="entry name" value="SH3_1"/>
    <property type="match status" value="1"/>
</dbReference>
<feature type="domain" description="SH2" evidence="8">
    <location>
        <begin position="156"/>
        <end position="248"/>
    </location>
</feature>
<dbReference type="EMBL" id="OE002127">
    <property type="protein sequence ID" value="CAD7458214.1"/>
    <property type="molecule type" value="Genomic_DNA"/>
</dbReference>
<dbReference type="GO" id="GO:1902531">
    <property type="term" value="P:regulation of intracellular signal transduction"/>
    <property type="evidence" value="ECO:0007669"/>
    <property type="project" value="UniProtKB-ARBA"/>
</dbReference>
<evidence type="ECO:0000256" key="2">
    <source>
        <dbReference type="ARBA" id="ARBA00022443"/>
    </source>
</evidence>
<feature type="region of interest" description="Disordered" evidence="7">
    <location>
        <begin position="79"/>
        <end position="125"/>
    </location>
</feature>
<evidence type="ECO:0000313" key="10">
    <source>
        <dbReference type="EMBL" id="CAD7458214.1"/>
    </source>
</evidence>
<dbReference type="Gene3D" id="2.30.30.40">
    <property type="entry name" value="SH3 Domains"/>
    <property type="match status" value="2"/>
</dbReference>
<proteinExistence type="inferred from homology"/>
<dbReference type="PROSITE" id="PS50001">
    <property type="entry name" value="SH2"/>
    <property type="match status" value="1"/>
</dbReference>
<keyword evidence="4 5" id="KW-0727">SH2 domain</keyword>
<dbReference type="AlphaFoldDB" id="A0A7R9IGY2"/>
<dbReference type="InterPro" id="IPR035457">
    <property type="entry name" value="CRK_SH3_N"/>
</dbReference>
<sequence length="379" mass="43065">MAATFDPYDKSRINVLILYVWTDKKEQYWVHKGQHFILKFRLPESNSPLLVRTSGGAHVLAHALLTVKARTGVLKWLTTRMAKPRPTDPEPQEPRPTDPEPQEPRPEGPKPQEPSPTGPNPNAIARRHLNSLPHRVQSISRLPPRASSRRGLLAHWYFGPMSRQDATDLLMGEKEGGVFLVRDSTTIHGDFVLCVREDSKVSHYIINKIQQGEQTRYRIGDQMFPDLPACLQFYKLHYLDTTPLIRPAPRRIEKVIAKYDFEGSDQDDLPFKKGEILTVVSKDEDQWWTARNTLGQTGSIPVPYIQKRKLPAYARVKQARVPNAYDKTALKLEVGDIIKVTKMNINGQWEGELNGKVGHFPFTHVEFVDAENNGAGDES</sequence>
<dbReference type="CDD" id="cd09926">
    <property type="entry name" value="SH2_CRK_like"/>
    <property type="match status" value="1"/>
</dbReference>
<dbReference type="SUPFAM" id="SSF55550">
    <property type="entry name" value="SH2 domain"/>
    <property type="match status" value="1"/>
</dbReference>
<organism evidence="10">
    <name type="scientific">Timema tahoe</name>
    <dbReference type="NCBI Taxonomy" id="61484"/>
    <lineage>
        <taxon>Eukaryota</taxon>
        <taxon>Metazoa</taxon>
        <taxon>Ecdysozoa</taxon>
        <taxon>Arthropoda</taxon>
        <taxon>Hexapoda</taxon>
        <taxon>Insecta</taxon>
        <taxon>Pterygota</taxon>
        <taxon>Neoptera</taxon>
        <taxon>Polyneoptera</taxon>
        <taxon>Phasmatodea</taxon>
        <taxon>Timematodea</taxon>
        <taxon>Timematoidea</taxon>
        <taxon>Timematidae</taxon>
        <taxon>Timema</taxon>
    </lineage>
</organism>
<dbReference type="InterPro" id="IPR001452">
    <property type="entry name" value="SH3_domain"/>
</dbReference>
<evidence type="ECO:0000256" key="4">
    <source>
        <dbReference type="ARBA" id="ARBA00022999"/>
    </source>
</evidence>
<name>A0A7R9IGY2_9NEOP</name>
<keyword evidence="2 6" id="KW-0728">SH3 domain</keyword>
<dbReference type="PANTHER" id="PTHR19969:SF5">
    <property type="entry name" value="CRK-LIKE PROTEIN"/>
    <property type="match status" value="1"/>
</dbReference>
<dbReference type="PANTHER" id="PTHR19969">
    <property type="entry name" value="SH2-SH3 ADAPTOR PROTEIN-RELATED"/>
    <property type="match status" value="1"/>
</dbReference>
<dbReference type="GO" id="GO:0005737">
    <property type="term" value="C:cytoplasm"/>
    <property type="evidence" value="ECO:0007669"/>
    <property type="project" value="TreeGrafter"/>
</dbReference>
<dbReference type="SMART" id="SM00252">
    <property type="entry name" value="SH2"/>
    <property type="match status" value="1"/>
</dbReference>
<dbReference type="PROSITE" id="PS50002">
    <property type="entry name" value="SH3"/>
    <property type="match status" value="2"/>
</dbReference>
<evidence type="ECO:0000256" key="6">
    <source>
        <dbReference type="PROSITE-ProRule" id="PRU00192"/>
    </source>
</evidence>
<dbReference type="InterPro" id="IPR051184">
    <property type="entry name" value="Tyrosine-phos_adapter"/>
</dbReference>
<evidence type="ECO:0000259" key="8">
    <source>
        <dbReference type="PROSITE" id="PS50001"/>
    </source>
</evidence>
<keyword evidence="3" id="KW-0677">Repeat</keyword>
<protein>
    <recommendedName>
        <fullName evidence="11">Adapter molecule Crk</fullName>
    </recommendedName>
</protein>
<dbReference type="SMART" id="SM00326">
    <property type="entry name" value="SH3"/>
    <property type="match status" value="2"/>
</dbReference>
<gene>
    <name evidence="10" type="ORF">TTEB3V08_LOCUS6198</name>
</gene>
<dbReference type="CDD" id="cd11758">
    <property type="entry name" value="SH3_CRK_N"/>
    <property type="match status" value="1"/>
</dbReference>
<dbReference type="PRINTS" id="PR00401">
    <property type="entry name" value="SH2DOMAIN"/>
</dbReference>
<accession>A0A7R9IGY2</accession>
<dbReference type="PRINTS" id="PR00499">
    <property type="entry name" value="P67PHOX"/>
</dbReference>
<dbReference type="Gene3D" id="3.30.505.10">
    <property type="entry name" value="SH2 domain"/>
    <property type="match status" value="1"/>
</dbReference>
<feature type="compositionally biased region" description="Basic and acidic residues" evidence="7">
    <location>
        <begin position="85"/>
        <end position="110"/>
    </location>
</feature>
<dbReference type="SUPFAM" id="SSF50044">
    <property type="entry name" value="SH3-domain"/>
    <property type="match status" value="1"/>
</dbReference>
<evidence type="ECO:0000256" key="3">
    <source>
        <dbReference type="ARBA" id="ARBA00022737"/>
    </source>
</evidence>
<dbReference type="GO" id="GO:0016477">
    <property type="term" value="P:cell migration"/>
    <property type="evidence" value="ECO:0007669"/>
    <property type="project" value="TreeGrafter"/>
</dbReference>
<dbReference type="GO" id="GO:0035591">
    <property type="term" value="F:signaling adaptor activity"/>
    <property type="evidence" value="ECO:0007669"/>
    <property type="project" value="TreeGrafter"/>
</dbReference>
<evidence type="ECO:0000259" key="9">
    <source>
        <dbReference type="PROSITE" id="PS50002"/>
    </source>
</evidence>
<dbReference type="GO" id="GO:0048468">
    <property type="term" value="P:cell development"/>
    <property type="evidence" value="ECO:0007669"/>
    <property type="project" value="UniProtKB-ARBA"/>
</dbReference>
<feature type="domain" description="SH3" evidence="9">
    <location>
        <begin position="250"/>
        <end position="310"/>
    </location>
</feature>
<evidence type="ECO:0008006" key="11">
    <source>
        <dbReference type="Google" id="ProtNLM"/>
    </source>
</evidence>
<dbReference type="InterPro" id="IPR036028">
    <property type="entry name" value="SH3-like_dom_sf"/>
</dbReference>
<dbReference type="GO" id="GO:0009653">
    <property type="term" value="P:anatomical structure morphogenesis"/>
    <property type="evidence" value="ECO:0007669"/>
    <property type="project" value="UniProtKB-ARBA"/>
</dbReference>
<evidence type="ECO:0000256" key="1">
    <source>
        <dbReference type="ARBA" id="ARBA00009756"/>
    </source>
</evidence>
<comment type="similarity">
    <text evidence="1">Belongs to the CRK family.</text>
</comment>